<proteinExistence type="predicted"/>
<feature type="compositionally biased region" description="Basic and acidic residues" evidence="1">
    <location>
        <begin position="23"/>
        <end position="32"/>
    </location>
</feature>
<dbReference type="AlphaFoldDB" id="A0A0W0EFG7"/>
<dbReference type="Proteomes" id="UP000054886">
    <property type="component" value="Unassembled WGS sequence"/>
</dbReference>
<dbReference type="Pfam" id="PF00498">
    <property type="entry name" value="FHA"/>
    <property type="match status" value="1"/>
</dbReference>
<dbReference type="GO" id="GO:0010468">
    <property type="term" value="P:regulation of gene expression"/>
    <property type="evidence" value="ECO:0007669"/>
    <property type="project" value="EnsemblFungi"/>
</dbReference>
<dbReference type="OrthoDB" id="5348546at2759"/>
<evidence type="ECO:0000313" key="3">
    <source>
        <dbReference type="EMBL" id="KTA95806.1"/>
    </source>
</evidence>
<feature type="region of interest" description="Disordered" evidence="1">
    <location>
        <begin position="336"/>
        <end position="398"/>
    </location>
</feature>
<protein>
    <submittedName>
        <fullName evidence="4">Protein TOS4</fullName>
    </submittedName>
</protein>
<feature type="region of interest" description="Disordered" evidence="1">
    <location>
        <begin position="1"/>
        <end position="106"/>
    </location>
</feature>
<feature type="compositionally biased region" description="Low complexity" evidence="1">
    <location>
        <begin position="86"/>
        <end position="104"/>
    </location>
</feature>
<comment type="caution">
    <text evidence="4">The sequence shown here is derived from an EMBL/GenBank/DDBJ whole genome shotgun (WGS) entry which is preliminary data.</text>
</comment>
<sequence length="528" mass="58785">MFEQFPPSSPVRSTTEKNPFFHSEGDYTEKGFKVTPLPPKKPELHSHDYPTPFPSSSTGRSSPVRHTRDITDSPPLHTSPPRIADSSLSGTNTSPSSATSTATALVPVYAPPKRRTLIKLSTDRPEPLTIGRKASCDVVLPSKLKISRKHALVNYLPKTKQIKLKCLGSNGLVVLLPKKLQCKLVKYNTENKGVIRDSEGAEYLLLKDNSATVPYFSEKLVIDVELTSFTLLQNESVIIPYVKGTVIDFRGAEGIIYVVKRRKTHSYIIKKPVLKETKQSTSDLTEFSSSSSESQQALSKVEPSSPISLHHFGNTKPFGIPKPKFATPSSSFKLSAFSPKAPRKDNSKANVFSLPESPIAHHDKSKSALSKKSINKRPIEQSENSAVLNKPKKAKKEQKKLSKEEVIEQLKVKGIDIENVKNVLVNHLAFANIQQTPLFQLQSVNSKTAELSRNELRVLLGDIKCVGIIYREGKDAAGKPLDEEYFYDLENDSDNDRRGLVMSLKGGRSNLRSCRKTHKQYFWKKPAK</sequence>
<dbReference type="GO" id="GO:0003682">
    <property type="term" value="F:chromatin binding"/>
    <property type="evidence" value="ECO:0007669"/>
    <property type="project" value="EnsemblFungi"/>
</dbReference>
<accession>A0A0W0EFG7</accession>
<feature type="compositionally biased region" description="Low complexity" evidence="1">
    <location>
        <begin position="280"/>
        <end position="299"/>
    </location>
</feature>
<dbReference type="CDD" id="cd22699">
    <property type="entry name" value="FHA_PLM2-like"/>
    <property type="match status" value="1"/>
</dbReference>
<name>A0A0W0EFG7_CANGB</name>
<dbReference type="GO" id="GO:0005634">
    <property type="term" value="C:nucleus"/>
    <property type="evidence" value="ECO:0007669"/>
    <property type="project" value="EnsemblFungi"/>
</dbReference>
<dbReference type="VEuPathDB" id="FungiDB:GWK60_B01001"/>
<dbReference type="EMBL" id="LLZZ01000180">
    <property type="protein sequence ID" value="KTA95806.1"/>
    <property type="molecule type" value="Genomic_DNA"/>
</dbReference>
<dbReference type="InterPro" id="IPR000253">
    <property type="entry name" value="FHA_dom"/>
</dbReference>
<dbReference type="VEuPathDB" id="FungiDB:GVI51_B01023"/>
<dbReference type="InterPro" id="IPR008984">
    <property type="entry name" value="SMAD_FHA_dom_sf"/>
</dbReference>
<reference evidence="4 5" key="1">
    <citation type="submission" date="2015-10" db="EMBL/GenBank/DDBJ databases">
        <title>Draft genomes sequences of Candida glabrata isolates 1A, 1B, 2A, 2B, 3A and 3B.</title>
        <authorList>
            <person name="Haavelsrud O.E."/>
            <person name="Gaustad P."/>
        </authorList>
    </citation>
    <scope>NUCLEOTIDE SEQUENCE [LARGE SCALE GENOMIC DNA]</scope>
    <source>
        <strain evidence="4">910700640</strain>
    </source>
</reference>
<dbReference type="Gene3D" id="2.60.200.20">
    <property type="match status" value="1"/>
</dbReference>
<organism evidence="4 5">
    <name type="scientific">Candida glabrata</name>
    <name type="common">Yeast</name>
    <name type="synonym">Torulopsis glabrata</name>
    <dbReference type="NCBI Taxonomy" id="5478"/>
    <lineage>
        <taxon>Eukaryota</taxon>
        <taxon>Fungi</taxon>
        <taxon>Dikarya</taxon>
        <taxon>Ascomycota</taxon>
        <taxon>Saccharomycotina</taxon>
        <taxon>Saccharomycetes</taxon>
        <taxon>Saccharomycetales</taxon>
        <taxon>Saccharomycetaceae</taxon>
        <taxon>Nakaseomyces</taxon>
    </lineage>
</organism>
<evidence type="ECO:0000313" key="5">
    <source>
        <dbReference type="Proteomes" id="UP000054886"/>
    </source>
</evidence>
<feature type="region of interest" description="Disordered" evidence="1">
    <location>
        <begin position="280"/>
        <end position="306"/>
    </location>
</feature>
<gene>
    <name evidence="4" type="ORF">AO440_000171</name>
    <name evidence="3" type="ORF">AO440_000180</name>
</gene>
<dbReference type="GO" id="GO:0006974">
    <property type="term" value="P:DNA damage response"/>
    <property type="evidence" value="ECO:0007669"/>
    <property type="project" value="EnsemblFungi"/>
</dbReference>
<dbReference type="GO" id="GO:0000785">
    <property type="term" value="C:chromatin"/>
    <property type="evidence" value="ECO:0007669"/>
    <property type="project" value="EnsemblFungi"/>
</dbReference>
<evidence type="ECO:0000259" key="2">
    <source>
        <dbReference type="PROSITE" id="PS50006"/>
    </source>
</evidence>
<dbReference type="EMBL" id="LLZZ01000008">
    <property type="protein sequence ID" value="KTB13578.1"/>
    <property type="molecule type" value="Genomic_DNA"/>
</dbReference>
<dbReference type="SUPFAM" id="SSF49879">
    <property type="entry name" value="SMAD/FHA domain"/>
    <property type="match status" value="1"/>
</dbReference>
<evidence type="ECO:0000313" key="4">
    <source>
        <dbReference type="EMBL" id="KTB13578.1"/>
    </source>
</evidence>
<dbReference type="VEuPathDB" id="FungiDB:B1J91_B01188g"/>
<evidence type="ECO:0000256" key="1">
    <source>
        <dbReference type="SAM" id="MobiDB-lite"/>
    </source>
</evidence>
<dbReference type="PROSITE" id="PS50006">
    <property type="entry name" value="FHA_DOMAIN"/>
    <property type="match status" value="1"/>
</dbReference>
<dbReference type="VEuPathDB" id="FungiDB:CAGL0B01188g"/>
<feature type="domain" description="FHA" evidence="2">
    <location>
        <begin position="128"/>
        <end position="174"/>
    </location>
</feature>
<dbReference type="SMART" id="SM00240">
    <property type="entry name" value="FHA"/>
    <property type="match status" value="1"/>
</dbReference>